<dbReference type="GO" id="GO:0098609">
    <property type="term" value="P:cell-cell adhesion"/>
    <property type="evidence" value="ECO:0007669"/>
    <property type="project" value="TreeGrafter"/>
</dbReference>
<feature type="compositionally biased region" description="Polar residues" evidence="10">
    <location>
        <begin position="376"/>
        <end position="400"/>
    </location>
</feature>
<evidence type="ECO:0000259" key="12">
    <source>
        <dbReference type="PROSITE" id="PS51022"/>
    </source>
</evidence>
<gene>
    <name evidence="13" type="ORF">mRhiFer1_003941</name>
</gene>
<dbReference type="InterPro" id="IPR019583">
    <property type="entry name" value="DLG1-4_PDZ_assoc"/>
</dbReference>
<feature type="domain" description="PDZ" evidence="11">
    <location>
        <begin position="418"/>
        <end position="499"/>
    </location>
</feature>
<keyword evidence="4" id="KW-0728">SH3 domain</keyword>
<dbReference type="InterPro" id="IPR036892">
    <property type="entry name" value="L27_dom_sf"/>
</dbReference>
<dbReference type="PROSITE" id="PS50106">
    <property type="entry name" value="PDZ"/>
    <property type="match status" value="3"/>
</dbReference>
<dbReference type="EMBL" id="JACAGC010000002">
    <property type="protein sequence ID" value="KAF6384602.1"/>
    <property type="molecule type" value="Genomic_DNA"/>
</dbReference>
<keyword evidence="5" id="KW-1003">Cell membrane</keyword>
<dbReference type="FunFam" id="2.30.42.10:FF:000001">
    <property type="entry name" value="Disks large homolog 1 isoform 2"/>
    <property type="match status" value="1"/>
</dbReference>
<evidence type="ECO:0000313" key="14">
    <source>
        <dbReference type="Proteomes" id="UP000585614"/>
    </source>
</evidence>
<dbReference type="PANTHER" id="PTHR23119">
    <property type="entry name" value="DISCS LARGE"/>
    <property type="match status" value="1"/>
</dbReference>
<evidence type="ECO:0000256" key="1">
    <source>
        <dbReference type="ARBA" id="ARBA00004202"/>
    </source>
</evidence>
<dbReference type="GO" id="GO:0016323">
    <property type="term" value="C:basolateral plasma membrane"/>
    <property type="evidence" value="ECO:0007669"/>
    <property type="project" value="TreeGrafter"/>
</dbReference>
<dbReference type="CDD" id="cd06724">
    <property type="entry name" value="PDZ2_Dlg1-2-4-like"/>
    <property type="match status" value="1"/>
</dbReference>
<dbReference type="FunFam" id="1.10.287.470:FF:000001">
    <property type="entry name" value="Disks large 1 isoform X3"/>
    <property type="match status" value="1"/>
</dbReference>
<dbReference type="Pfam" id="PF09058">
    <property type="entry name" value="L27_1"/>
    <property type="match status" value="1"/>
</dbReference>
<dbReference type="SMART" id="SM00569">
    <property type="entry name" value="L27"/>
    <property type="match status" value="1"/>
</dbReference>
<dbReference type="CDD" id="cd06795">
    <property type="entry name" value="PDZ3_Dlg1-2-4-like"/>
    <property type="match status" value="1"/>
</dbReference>
<evidence type="ECO:0000256" key="3">
    <source>
        <dbReference type="ARBA" id="ARBA00004586"/>
    </source>
</evidence>
<evidence type="ECO:0000256" key="5">
    <source>
        <dbReference type="ARBA" id="ARBA00022475"/>
    </source>
</evidence>
<dbReference type="PROSITE" id="PS51022">
    <property type="entry name" value="L27"/>
    <property type="match status" value="1"/>
</dbReference>
<dbReference type="GO" id="GO:0031594">
    <property type="term" value="C:neuromuscular junction"/>
    <property type="evidence" value="ECO:0007669"/>
    <property type="project" value="TreeGrafter"/>
</dbReference>
<dbReference type="PANTHER" id="PTHR23119:SF5">
    <property type="entry name" value="DISKS LARGE HOMOLOG 1"/>
    <property type="match status" value="1"/>
</dbReference>
<evidence type="ECO:0000256" key="2">
    <source>
        <dbReference type="ARBA" id="ARBA00004282"/>
    </source>
</evidence>
<evidence type="ECO:0000256" key="4">
    <source>
        <dbReference type="ARBA" id="ARBA00022443"/>
    </source>
</evidence>
<dbReference type="InterPro" id="IPR015143">
    <property type="entry name" value="L27_1"/>
</dbReference>
<evidence type="ECO:0000256" key="7">
    <source>
        <dbReference type="ARBA" id="ARBA00022824"/>
    </source>
</evidence>
<feature type="domain" description="PDZ" evidence="11">
    <location>
        <begin position="286"/>
        <end position="373"/>
    </location>
</feature>
<dbReference type="Pfam" id="PF10608">
    <property type="entry name" value="MAGUK_N_PEST"/>
    <property type="match status" value="1"/>
</dbReference>
<dbReference type="GO" id="GO:0099072">
    <property type="term" value="P:regulation of postsynaptic membrane neurotransmitter receptor levels"/>
    <property type="evidence" value="ECO:0007669"/>
    <property type="project" value="TreeGrafter"/>
</dbReference>
<dbReference type="AlphaFoldDB" id="A0A7J8ADN1"/>
<keyword evidence="8" id="KW-0965">Cell junction</keyword>
<dbReference type="InterPro" id="IPR001478">
    <property type="entry name" value="PDZ"/>
</dbReference>
<dbReference type="Proteomes" id="UP000585614">
    <property type="component" value="Unassembled WGS sequence"/>
</dbReference>
<dbReference type="GO" id="GO:0097120">
    <property type="term" value="P:receptor localization to synapse"/>
    <property type="evidence" value="ECO:0007669"/>
    <property type="project" value="TreeGrafter"/>
</dbReference>
<dbReference type="InterPro" id="IPR036034">
    <property type="entry name" value="PDZ_sf"/>
</dbReference>
<evidence type="ECO:0000256" key="10">
    <source>
        <dbReference type="SAM" id="MobiDB-lite"/>
    </source>
</evidence>
<name>A0A7J8ADN1_RHIFE</name>
<dbReference type="SMART" id="SM00228">
    <property type="entry name" value="PDZ"/>
    <property type="match status" value="3"/>
</dbReference>
<keyword evidence="6" id="KW-0677">Repeat</keyword>
<evidence type="ECO:0000256" key="6">
    <source>
        <dbReference type="ARBA" id="ARBA00022737"/>
    </source>
</evidence>
<dbReference type="GO" id="GO:0035255">
    <property type="term" value="F:ionotropic glutamate receptor binding"/>
    <property type="evidence" value="ECO:0007669"/>
    <property type="project" value="TreeGrafter"/>
</dbReference>
<proteinExistence type="predicted"/>
<evidence type="ECO:0000259" key="11">
    <source>
        <dbReference type="PROSITE" id="PS50106"/>
    </source>
</evidence>
<comment type="caution">
    <text evidence="13">The sequence shown here is derived from an EMBL/GenBank/DDBJ whole genome shotgun (WGS) entry which is preliminary data.</text>
</comment>
<comment type="subcellular location">
    <subcellularLocation>
        <location evidence="2">Cell junction</location>
    </subcellularLocation>
    <subcellularLocation>
        <location evidence="1">Cell membrane</location>
        <topology evidence="1">Peripheral membrane protein</topology>
    </subcellularLocation>
    <subcellularLocation>
        <location evidence="3">Endoplasmic reticulum membrane</location>
    </subcellularLocation>
</comment>
<dbReference type="GO" id="GO:0005789">
    <property type="term" value="C:endoplasmic reticulum membrane"/>
    <property type="evidence" value="ECO:0007669"/>
    <property type="project" value="UniProtKB-SubCell"/>
</dbReference>
<dbReference type="CDD" id="cd06723">
    <property type="entry name" value="PDZ1_Dlg1-2-4-like"/>
    <property type="match status" value="1"/>
</dbReference>
<dbReference type="FunFam" id="2.30.42.10:FF:000002">
    <property type="entry name" value="Disks large homolog 4 isoform 2"/>
    <property type="match status" value="1"/>
</dbReference>
<evidence type="ECO:0000313" key="13">
    <source>
        <dbReference type="EMBL" id="KAF6384602.1"/>
    </source>
</evidence>
<dbReference type="Gene3D" id="2.30.42.10">
    <property type="match status" value="3"/>
</dbReference>
<dbReference type="GO" id="GO:0019901">
    <property type="term" value="F:protein kinase binding"/>
    <property type="evidence" value="ECO:0007669"/>
    <property type="project" value="TreeGrafter"/>
</dbReference>
<accession>A0A7J8ADN1</accession>
<dbReference type="SUPFAM" id="SSF101288">
    <property type="entry name" value="L27 domain"/>
    <property type="match status" value="1"/>
</dbReference>
<feature type="domain" description="PDZ" evidence="11">
    <location>
        <begin position="191"/>
        <end position="278"/>
    </location>
</feature>
<dbReference type="Pfam" id="PF10600">
    <property type="entry name" value="PDZ_assoc"/>
    <property type="match status" value="1"/>
</dbReference>
<dbReference type="GO" id="GO:0043005">
    <property type="term" value="C:neuron projection"/>
    <property type="evidence" value="ECO:0007669"/>
    <property type="project" value="TreeGrafter"/>
</dbReference>
<keyword evidence="5" id="KW-0472">Membrane</keyword>
<dbReference type="GO" id="GO:0045197">
    <property type="term" value="P:establishment or maintenance of epithelial cell apical/basal polarity"/>
    <property type="evidence" value="ECO:0007669"/>
    <property type="project" value="TreeGrafter"/>
</dbReference>
<dbReference type="GO" id="GO:0098839">
    <property type="term" value="C:postsynaptic density membrane"/>
    <property type="evidence" value="ECO:0007669"/>
    <property type="project" value="TreeGrafter"/>
</dbReference>
<dbReference type="FunFam" id="2.30.42.10:FF:000049">
    <property type="entry name" value="disks large homolog 1 isoform X1"/>
    <property type="match status" value="1"/>
</dbReference>
<evidence type="ECO:0000256" key="8">
    <source>
        <dbReference type="ARBA" id="ARBA00022949"/>
    </source>
</evidence>
<dbReference type="InterPro" id="IPR019590">
    <property type="entry name" value="DLG1_PEST_dom"/>
</dbReference>
<dbReference type="Gene3D" id="1.10.287.470">
    <property type="entry name" value="Helix hairpin bin"/>
    <property type="match status" value="1"/>
</dbReference>
<protein>
    <recommendedName>
        <fullName evidence="9">Disks large homolog 1</fullName>
    </recommendedName>
</protein>
<feature type="domain" description="L27" evidence="12">
    <location>
        <begin position="4"/>
        <end position="64"/>
    </location>
</feature>
<dbReference type="Pfam" id="PF00595">
    <property type="entry name" value="PDZ"/>
    <property type="match status" value="3"/>
</dbReference>
<dbReference type="GO" id="GO:0043113">
    <property type="term" value="P:receptor clustering"/>
    <property type="evidence" value="ECO:0007669"/>
    <property type="project" value="TreeGrafter"/>
</dbReference>
<dbReference type="SMART" id="SM01277">
    <property type="entry name" value="MAGUK_N_PEST"/>
    <property type="match status" value="1"/>
</dbReference>
<evidence type="ECO:0000256" key="9">
    <source>
        <dbReference type="ARBA" id="ARBA00044189"/>
    </source>
</evidence>
<dbReference type="InterPro" id="IPR050614">
    <property type="entry name" value="Synaptic_Scaffolding_LAP-MAGUK"/>
</dbReference>
<dbReference type="SUPFAM" id="SSF50156">
    <property type="entry name" value="PDZ domain-like"/>
    <property type="match status" value="3"/>
</dbReference>
<organism evidence="13 14">
    <name type="scientific">Rhinolophus ferrumequinum</name>
    <name type="common">Greater horseshoe bat</name>
    <dbReference type="NCBI Taxonomy" id="59479"/>
    <lineage>
        <taxon>Eukaryota</taxon>
        <taxon>Metazoa</taxon>
        <taxon>Chordata</taxon>
        <taxon>Craniata</taxon>
        <taxon>Vertebrata</taxon>
        <taxon>Euteleostomi</taxon>
        <taxon>Mammalia</taxon>
        <taxon>Eutheria</taxon>
        <taxon>Laurasiatheria</taxon>
        <taxon>Chiroptera</taxon>
        <taxon>Yinpterochiroptera</taxon>
        <taxon>Rhinolophoidea</taxon>
        <taxon>Rhinolophidae</taxon>
        <taxon>Rhinolophinae</taxon>
        <taxon>Rhinolophus</taxon>
    </lineage>
</organism>
<keyword evidence="7" id="KW-0256">Endoplasmic reticulum</keyword>
<dbReference type="GO" id="GO:0007268">
    <property type="term" value="P:chemical synaptic transmission"/>
    <property type="evidence" value="ECO:0007669"/>
    <property type="project" value="TreeGrafter"/>
</dbReference>
<reference evidence="13 14" key="1">
    <citation type="journal article" date="2020" name="Nature">
        <title>Six reference-quality genomes reveal evolution of bat adaptations.</title>
        <authorList>
            <person name="Jebb D."/>
            <person name="Huang Z."/>
            <person name="Pippel M."/>
            <person name="Hughes G.M."/>
            <person name="Lavrichenko K."/>
            <person name="Devanna P."/>
            <person name="Winkler S."/>
            <person name="Jermiin L.S."/>
            <person name="Skirmuntt E.C."/>
            <person name="Katzourakis A."/>
            <person name="Burkitt-Gray L."/>
            <person name="Ray D.A."/>
            <person name="Sullivan K.A.M."/>
            <person name="Roscito J.G."/>
            <person name="Kirilenko B.M."/>
            <person name="Davalos L.M."/>
            <person name="Corthals A.P."/>
            <person name="Power M.L."/>
            <person name="Jones G."/>
            <person name="Ransome R.D."/>
            <person name="Dechmann D.K.N."/>
            <person name="Locatelli A.G."/>
            <person name="Puechmaille S.J."/>
            <person name="Fedrigo O."/>
            <person name="Jarvis E.D."/>
            <person name="Hiller M."/>
            <person name="Vernes S.C."/>
            <person name="Myers E.W."/>
            <person name="Teeling E.C."/>
        </authorList>
    </citation>
    <scope>NUCLEOTIDE SEQUENCE [LARGE SCALE GENOMIC DNA]</scope>
    <source>
        <strain evidence="13">MRhiFer1</strain>
        <tissue evidence="13">Lung</tissue>
    </source>
</reference>
<dbReference type="InterPro" id="IPR004172">
    <property type="entry name" value="L27_dom"/>
</dbReference>
<dbReference type="GO" id="GO:0070161">
    <property type="term" value="C:anchoring junction"/>
    <property type="evidence" value="ECO:0007669"/>
    <property type="project" value="UniProtKB-SubCell"/>
</dbReference>
<feature type="region of interest" description="Disordered" evidence="10">
    <location>
        <begin position="376"/>
        <end position="402"/>
    </location>
</feature>
<sequence>MPVRKQDTQRALHLLEEYRSKLSQTEDRQLRSSIERVINIFQSNLFQALIDIQEFYEVTLLDNPKCIDRSKQSEPIQPVNTWEISSLPSTTVTSETLPSSLSPSVEKYRYQDEDAPPQEHISPQITNEVIGPELVHVSEKNLSEIENVHGFVSHSHISPIKANPPPVLVNTDSLETPTYVNGTDADYEYEEITLERGNSGLGFSIAGGTDNPHIGDDSSIFITKIIAGGAAAQDGRLRVNDCILRVNEVDVHDVTHSKAVEALKEAGSIVRLYVKRRKPVSEKIMEIKLIKGPKGLGFSIAGGVGNQHIPGDNSIYVTKIIEGGAAHKDGKLQIGDKLLAVNSVCLEEVTHEEAVTALKNTSDFVYLKVAKPTTASQPVDNHVSPSSYLGQTPASPSRYSPVSKAMLGDDEITREPRKVVLHRGSTGLGFNIVGGEDGEGIFISFILAGGPADLSGELRKGDRIISVNSVDLRTASHEQAAAALKNAGQAVTIVAQYRPEEYSRFEAKIHDLREQMMNSSISSGSGSLRTSQKRSLYVSLERFLIMTRLKTVAFPVRD</sequence>